<dbReference type="EMBL" id="UINC01163495">
    <property type="protein sequence ID" value="SVD63836.1"/>
    <property type="molecule type" value="Genomic_DNA"/>
</dbReference>
<evidence type="ECO:0000313" key="1">
    <source>
        <dbReference type="EMBL" id="SVD63836.1"/>
    </source>
</evidence>
<dbReference type="AlphaFoldDB" id="A0A382WY21"/>
<accession>A0A382WY21</accession>
<proteinExistence type="predicted"/>
<sequence length="79" mass="8639">MKINNNILLICGVLILINSCRMPSNALGEIKIIKRLDIINTVGNCLDLDVDINDSVLIAAANYAGYYVFDIQSNLGIID</sequence>
<feature type="non-terminal residue" evidence="1">
    <location>
        <position position="79"/>
    </location>
</feature>
<organism evidence="1">
    <name type="scientific">marine metagenome</name>
    <dbReference type="NCBI Taxonomy" id="408172"/>
    <lineage>
        <taxon>unclassified sequences</taxon>
        <taxon>metagenomes</taxon>
        <taxon>ecological metagenomes</taxon>
    </lineage>
</organism>
<gene>
    <name evidence="1" type="ORF">METZ01_LOCUS416690</name>
</gene>
<name>A0A382WY21_9ZZZZ</name>
<reference evidence="1" key="1">
    <citation type="submission" date="2018-05" db="EMBL/GenBank/DDBJ databases">
        <authorList>
            <person name="Lanie J.A."/>
            <person name="Ng W.-L."/>
            <person name="Kazmierczak K.M."/>
            <person name="Andrzejewski T.M."/>
            <person name="Davidsen T.M."/>
            <person name="Wayne K.J."/>
            <person name="Tettelin H."/>
            <person name="Glass J.I."/>
            <person name="Rusch D."/>
            <person name="Podicherti R."/>
            <person name="Tsui H.-C.T."/>
            <person name="Winkler M.E."/>
        </authorList>
    </citation>
    <scope>NUCLEOTIDE SEQUENCE</scope>
</reference>
<protein>
    <submittedName>
        <fullName evidence="1">Uncharacterized protein</fullName>
    </submittedName>
</protein>